<evidence type="ECO:0000256" key="4">
    <source>
        <dbReference type="ARBA" id="ARBA00022771"/>
    </source>
</evidence>
<dbReference type="EMBL" id="LIAE01007222">
    <property type="protein sequence ID" value="PAV80894.1"/>
    <property type="molecule type" value="Genomic_DNA"/>
</dbReference>
<keyword evidence="3" id="KW-0677">Repeat</keyword>
<evidence type="ECO:0000256" key="6">
    <source>
        <dbReference type="ARBA" id="ARBA00023242"/>
    </source>
</evidence>
<evidence type="ECO:0000256" key="5">
    <source>
        <dbReference type="ARBA" id="ARBA00022833"/>
    </source>
</evidence>
<comment type="caution">
    <text evidence="10">The sequence shown here is derived from an EMBL/GenBank/DDBJ whole genome shotgun (WGS) entry which is preliminary data.</text>
</comment>
<feature type="region of interest" description="Disordered" evidence="8">
    <location>
        <begin position="1"/>
        <end position="23"/>
    </location>
</feature>
<dbReference type="GO" id="GO:0005634">
    <property type="term" value="C:nucleus"/>
    <property type="evidence" value="ECO:0007669"/>
    <property type="project" value="UniProtKB-SubCell"/>
</dbReference>
<dbReference type="Pfam" id="PF00096">
    <property type="entry name" value="zf-C2H2"/>
    <property type="match status" value="2"/>
</dbReference>
<dbReference type="InterPro" id="IPR056436">
    <property type="entry name" value="Znf-C2H2_ZIC1-5/GLI1-3-like"/>
</dbReference>
<dbReference type="PROSITE" id="PS50157">
    <property type="entry name" value="ZINC_FINGER_C2H2_2"/>
    <property type="match status" value="4"/>
</dbReference>
<evidence type="ECO:0000256" key="1">
    <source>
        <dbReference type="ARBA" id="ARBA00004123"/>
    </source>
</evidence>
<dbReference type="InterPro" id="IPR043359">
    <property type="entry name" value="GLI-like"/>
</dbReference>
<evidence type="ECO:0000256" key="7">
    <source>
        <dbReference type="PROSITE-ProRule" id="PRU00042"/>
    </source>
</evidence>
<dbReference type="GO" id="GO:0008270">
    <property type="term" value="F:zinc ion binding"/>
    <property type="evidence" value="ECO:0007669"/>
    <property type="project" value="UniProtKB-KW"/>
</dbReference>
<feature type="compositionally biased region" description="Polar residues" evidence="8">
    <location>
        <begin position="302"/>
        <end position="314"/>
    </location>
</feature>
<dbReference type="PANTHER" id="PTHR45718:SF4">
    <property type="entry name" value="TRANSCRIPTIONAL ACTIVATOR CUBITUS INTERRUPTUS"/>
    <property type="match status" value="1"/>
</dbReference>
<dbReference type="SMART" id="SM00355">
    <property type="entry name" value="ZnF_C2H2"/>
    <property type="match status" value="5"/>
</dbReference>
<evidence type="ECO:0000256" key="2">
    <source>
        <dbReference type="ARBA" id="ARBA00022723"/>
    </source>
</evidence>
<dbReference type="Gene3D" id="3.30.160.60">
    <property type="entry name" value="Classic Zinc Finger"/>
    <property type="match status" value="4"/>
</dbReference>
<keyword evidence="4 7" id="KW-0863">Zinc-finger</keyword>
<dbReference type="FunFam" id="3.30.160.60:FF:001774">
    <property type="entry name" value="Myoneurin"/>
    <property type="match status" value="1"/>
</dbReference>
<evidence type="ECO:0000313" key="11">
    <source>
        <dbReference type="Proteomes" id="UP000218231"/>
    </source>
</evidence>
<comment type="subcellular location">
    <subcellularLocation>
        <location evidence="1">Nucleus</location>
    </subcellularLocation>
</comment>
<dbReference type="STRING" id="2018661.A0A2A2L415"/>
<evidence type="ECO:0000256" key="8">
    <source>
        <dbReference type="SAM" id="MobiDB-lite"/>
    </source>
</evidence>
<dbReference type="SUPFAM" id="SSF57667">
    <property type="entry name" value="beta-beta-alpha zinc fingers"/>
    <property type="match status" value="2"/>
</dbReference>
<gene>
    <name evidence="10" type="ORF">WR25_06899</name>
</gene>
<evidence type="ECO:0000256" key="3">
    <source>
        <dbReference type="ARBA" id="ARBA00022737"/>
    </source>
</evidence>
<keyword evidence="6" id="KW-0539">Nucleus</keyword>
<feature type="compositionally biased region" description="Polar residues" evidence="8">
    <location>
        <begin position="343"/>
        <end position="354"/>
    </location>
</feature>
<feature type="domain" description="C2H2-type" evidence="9">
    <location>
        <begin position="167"/>
        <end position="194"/>
    </location>
</feature>
<dbReference type="Pfam" id="PF23561">
    <property type="entry name" value="zf-C2H2_15"/>
    <property type="match status" value="1"/>
</dbReference>
<dbReference type="OrthoDB" id="5968217at2759"/>
<dbReference type="InterPro" id="IPR013087">
    <property type="entry name" value="Znf_C2H2_type"/>
</dbReference>
<keyword evidence="5" id="KW-0862">Zinc</keyword>
<keyword evidence="11" id="KW-1185">Reference proteome</keyword>
<feature type="domain" description="C2H2-type" evidence="9">
    <location>
        <begin position="195"/>
        <end position="222"/>
    </location>
</feature>
<dbReference type="GO" id="GO:0000981">
    <property type="term" value="F:DNA-binding transcription factor activity, RNA polymerase II-specific"/>
    <property type="evidence" value="ECO:0007669"/>
    <property type="project" value="TreeGrafter"/>
</dbReference>
<dbReference type="FunFam" id="3.30.160.60:FF:000125">
    <property type="entry name" value="Putative zinc finger protein 143"/>
    <property type="match status" value="1"/>
</dbReference>
<keyword evidence="2" id="KW-0479">Metal-binding</keyword>
<dbReference type="AlphaFoldDB" id="A0A2A2L415"/>
<dbReference type="GO" id="GO:0000978">
    <property type="term" value="F:RNA polymerase II cis-regulatory region sequence-specific DNA binding"/>
    <property type="evidence" value="ECO:0007669"/>
    <property type="project" value="TreeGrafter"/>
</dbReference>
<sequence>MMFSPSVPPFGRDNSMPAGSQPRFDWSHSSAAAMFQGLHDSQHPSSSLLPADAPMVASCAPYAIGCYPPDMSIDPSYALQHRILNTQFIPHDYPFARQPPGSFHLMGPVSVTTSVKSNDDEQQVCRWVEENGTECGRIFNSPQEISKHLAADHVSTADFCTHICRWAECPRRHSSFKAKYKLTNHLRVHTHEKPFHCDKCSKRFARSENLKIHQRTHTGDKPFQCQFPNCEKWFANSSDRKKHMHVHNPDKPYVCKYKDCLKTYTHPSSLRKHLKIHERKADQLISCDVMDESSDSGHASAGTPSEETQAYSPNGVVVNQANSTTMQMTYTKEESSCNNYETLSTLPSSENSHQPPAANSGCQPVASSFLPNQNYGPPIDAYSVSQMYHYPQFHQHYAFAPPPQF</sequence>
<proteinExistence type="predicted"/>
<feature type="domain" description="C2H2-type" evidence="9">
    <location>
        <begin position="223"/>
        <end position="252"/>
    </location>
</feature>
<feature type="domain" description="C2H2-type" evidence="9">
    <location>
        <begin position="253"/>
        <end position="282"/>
    </location>
</feature>
<accession>A0A2A2L415</accession>
<organism evidence="10 11">
    <name type="scientific">Diploscapter pachys</name>
    <dbReference type="NCBI Taxonomy" id="2018661"/>
    <lineage>
        <taxon>Eukaryota</taxon>
        <taxon>Metazoa</taxon>
        <taxon>Ecdysozoa</taxon>
        <taxon>Nematoda</taxon>
        <taxon>Chromadorea</taxon>
        <taxon>Rhabditida</taxon>
        <taxon>Rhabditina</taxon>
        <taxon>Rhabditomorpha</taxon>
        <taxon>Rhabditoidea</taxon>
        <taxon>Rhabditidae</taxon>
        <taxon>Diploscapter</taxon>
    </lineage>
</organism>
<dbReference type="PROSITE" id="PS00028">
    <property type="entry name" value="ZINC_FINGER_C2H2_1"/>
    <property type="match status" value="3"/>
</dbReference>
<name>A0A2A2L415_9BILA</name>
<feature type="region of interest" description="Disordered" evidence="8">
    <location>
        <begin position="343"/>
        <end position="365"/>
    </location>
</feature>
<reference evidence="10 11" key="1">
    <citation type="journal article" date="2017" name="Curr. Biol.">
        <title>Genome architecture and evolution of a unichromosomal asexual nematode.</title>
        <authorList>
            <person name="Fradin H."/>
            <person name="Zegar C."/>
            <person name="Gutwein M."/>
            <person name="Lucas J."/>
            <person name="Kovtun M."/>
            <person name="Corcoran D."/>
            <person name="Baugh L.R."/>
            <person name="Kiontke K."/>
            <person name="Gunsalus K."/>
            <person name="Fitch D.H."/>
            <person name="Piano F."/>
        </authorList>
    </citation>
    <scope>NUCLEOTIDE SEQUENCE [LARGE SCALE GENOMIC DNA]</scope>
    <source>
        <strain evidence="10">PF1309</strain>
    </source>
</reference>
<dbReference type="Proteomes" id="UP000218231">
    <property type="component" value="Unassembled WGS sequence"/>
</dbReference>
<protein>
    <recommendedName>
        <fullName evidence="9">C2H2-type domain-containing protein</fullName>
    </recommendedName>
</protein>
<evidence type="ECO:0000313" key="10">
    <source>
        <dbReference type="EMBL" id="PAV80894.1"/>
    </source>
</evidence>
<dbReference type="PANTHER" id="PTHR45718">
    <property type="entry name" value="TRANSCRIPTIONAL ACTIVATOR CUBITUS INTERRUPTUS"/>
    <property type="match status" value="1"/>
</dbReference>
<evidence type="ECO:0000259" key="9">
    <source>
        <dbReference type="PROSITE" id="PS50157"/>
    </source>
</evidence>
<dbReference type="InterPro" id="IPR036236">
    <property type="entry name" value="Znf_C2H2_sf"/>
</dbReference>
<feature type="region of interest" description="Disordered" evidence="8">
    <location>
        <begin position="291"/>
        <end position="314"/>
    </location>
</feature>